<dbReference type="InterPro" id="IPR001926">
    <property type="entry name" value="TrpB-like_PALP"/>
</dbReference>
<dbReference type="NCBIfam" id="TIGR03945">
    <property type="entry name" value="PLP_SbnA_fam"/>
    <property type="match status" value="1"/>
</dbReference>
<feature type="domain" description="Tryptophan synthase beta chain-like PALP" evidence="5">
    <location>
        <begin position="21"/>
        <end position="292"/>
    </location>
</feature>
<dbReference type="EMBL" id="FMCV01000032">
    <property type="protein sequence ID" value="SCF45003.1"/>
    <property type="molecule type" value="Genomic_DNA"/>
</dbReference>
<dbReference type="InterPro" id="IPR023927">
    <property type="entry name" value="SbnA"/>
</dbReference>
<dbReference type="Pfam" id="PF00291">
    <property type="entry name" value="PALP"/>
    <property type="match status" value="1"/>
</dbReference>
<reference evidence="7" key="1">
    <citation type="submission" date="2016-06" db="EMBL/GenBank/DDBJ databases">
        <authorList>
            <person name="Varghese N."/>
        </authorList>
    </citation>
    <scope>NUCLEOTIDE SEQUENCE [LARGE SCALE GENOMIC DNA]</scope>
    <source>
        <strain evidence="7">DSM 45555</strain>
    </source>
</reference>
<evidence type="ECO:0000313" key="6">
    <source>
        <dbReference type="EMBL" id="SCF45003.1"/>
    </source>
</evidence>
<evidence type="ECO:0000256" key="2">
    <source>
        <dbReference type="ARBA" id="ARBA00011738"/>
    </source>
</evidence>
<evidence type="ECO:0000313" key="7">
    <source>
        <dbReference type="Proteomes" id="UP000198551"/>
    </source>
</evidence>
<comment type="subunit">
    <text evidence="2">Homodimer.</text>
</comment>
<gene>
    <name evidence="6" type="ORF">GA0070215_13213</name>
</gene>
<evidence type="ECO:0000256" key="3">
    <source>
        <dbReference type="ARBA" id="ARBA00022679"/>
    </source>
</evidence>
<dbReference type="AlphaFoldDB" id="A0A1C5AIH7"/>
<keyword evidence="7" id="KW-1185">Reference proteome</keyword>
<proteinExistence type="predicted"/>
<name>A0A1C5AIH7_9ACTN</name>
<protein>
    <submittedName>
        <fullName evidence="6">Cysteine synthase A</fullName>
    </submittedName>
</protein>
<sequence>MIYDQAHSIVADDVFLRLPDALPGVEVVLKLEGLNPAGSIKLKPAVGMIRDAELRGLLRPGGRVVESSSGSLGIALAMVCAARGYRFQCVTDPNASPQSVAVMRALGAEVVCVDRHDENGGYLQSRIAYIKTLITADPQVVWLNQYANPANWRVHAETTAAAILAELPKVDFLFVGTGSAGTLMGCVRLFRLASPRTRIVAVDSLGSVSFGRPAGTRFVPGIGASRQPEILRPEAVDDLVVVAEHEAVRTCRWLARERGFFAGGSTGSVVAAMQHYRPAIPLGSQVVGIAPDFGDRYAQTIYEDTWVADRFGLPDISLPTVDLARTRS</sequence>
<evidence type="ECO:0000256" key="4">
    <source>
        <dbReference type="ARBA" id="ARBA00022898"/>
    </source>
</evidence>
<evidence type="ECO:0000256" key="1">
    <source>
        <dbReference type="ARBA" id="ARBA00001933"/>
    </source>
</evidence>
<dbReference type="PANTHER" id="PTHR10314">
    <property type="entry name" value="CYSTATHIONINE BETA-SYNTHASE"/>
    <property type="match status" value="1"/>
</dbReference>
<dbReference type="InterPro" id="IPR036052">
    <property type="entry name" value="TrpB-like_PALP_sf"/>
</dbReference>
<organism evidence="6 7">
    <name type="scientific">Micromonospora marina</name>
    <dbReference type="NCBI Taxonomy" id="307120"/>
    <lineage>
        <taxon>Bacteria</taxon>
        <taxon>Bacillati</taxon>
        <taxon>Actinomycetota</taxon>
        <taxon>Actinomycetes</taxon>
        <taxon>Micromonosporales</taxon>
        <taxon>Micromonosporaceae</taxon>
        <taxon>Micromonospora</taxon>
    </lineage>
</organism>
<dbReference type="Proteomes" id="UP000198551">
    <property type="component" value="Unassembled WGS sequence"/>
</dbReference>
<dbReference type="CDD" id="cd01561">
    <property type="entry name" value="CBS_like"/>
    <property type="match status" value="1"/>
</dbReference>
<evidence type="ECO:0000259" key="5">
    <source>
        <dbReference type="Pfam" id="PF00291"/>
    </source>
</evidence>
<dbReference type="SUPFAM" id="SSF53686">
    <property type="entry name" value="Tryptophan synthase beta subunit-like PLP-dependent enzymes"/>
    <property type="match status" value="1"/>
</dbReference>
<accession>A0A1C5AIH7</accession>
<dbReference type="GO" id="GO:1901605">
    <property type="term" value="P:alpha-amino acid metabolic process"/>
    <property type="evidence" value="ECO:0007669"/>
    <property type="project" value="UniProtKB-ARBA"/>
</dbReference>
<comment type="cofactor">
    <cofactor evidence="1">
        <name>pyridoxal 5'-phosphate</name>
        <dbReference type="ChEBI" id="CHEBI:597326"/>
    </cofactor>
</comment>
<keyword evidence="4" id="KW-0663">Pyridoxal phosphate</keyword>
<dbReference type="Gene3D" id="3.40.50.1100">
    <property type="match status" value="2"/>
</dbReference>
<dbReference type="GO" id="GO:0016740">
    <property type="term" value="F:transferase activity"/>
    <property type="evidence" value="ECO:0007669"/>
    <property type="project" value="UniProtKB-KW"/>
</dbReference>
<dbReference type="InterPro" id="IPR050214">
    <property type="entry name" value="Cys_Synth/Cystath_Beta-Synth"/>
</dbReference>
<keyword evidence="3" id="KW-0808">Transferase</keyword>